<protein>
    <submittedName>
        <fullName evidence="1">Uncharacterized protein</fullName>
    </submittedName>
</protein>
<organism evidence="1 2">
    <name type="scientific">Trichoplax adhaerens</name>
    <name type="common">Trichoplax reptans</name>
    <dbReference type="NCBI Taxonomy" id="10228"/>
    <lineage>
        <taxon>Eukaryota</taxon>
        <taxon>Metazoa</taxon>
        <taxon>Placozoa</taxon>
        <taxon>Uniplacotomia</taxon>
        <taxon>Trichoplacea</taxon>
        <taxon>Trichoplacidae</taxon>
        <taxon>Trichoplax</taxon>
    </lineage>
</organism>
<sequence>MATNPENELRQVAQPLLSPSISYAYTNLCVTIIKRLYPDELEWSKSIIDQLSDHLKLTKPVHDAMVMALQEDTTEEAEETLLTLLREDIKPTEKLILLPQDLVTLGLHLGYDARTRVLIKELASTLSIPWFLMESFESNIVQMISGYCESE</sequence>
<dbReference type="RefSeq" id="XP_002107885.1">
    <property type="nucleotide sequence ID" value="XM_002107849.1"/>
</dbReference>
<dbReference type="EMBL" id="DS985241">
    <property type="protein sequence ID" value="EDV28683.1"/>
    <property type="molecule type" value="Genomic_DNA"/>
</dbReference>
<gene>
    <name evidence="1" type="ORF">TRIADDRAFT_51840</name>
</gene>
<dbReference type="CTD" id="6749884"/>
<name>B3RL13_TRIAD</name>
<dbReference type="KEGG" id="tad:TRIADDRAFT_51840"/>
<dbReference type="HOGENOM" id="CLU_1733829_0_0_1"/>
<keyword evidence="2" id="KW-1185">Reference proteome</keyword>
<dbReference type="Proteomes" id="UP000009022">
    <property type="component" value="Unassembled WGS sequence"/>
</dbReference>
<dbReference type="AlphaFoldDB" id="B3RL13"/>
<reference evidence="1 2" key="1">
    <citation type="journal article" date="2008" name="Nature">
        <title>The Trichoplax genome and the nature of placozoans.</title>
        <authorList>
            <person name="Srivastava M."/>
            <person name="Begovic E."/>
            <person name="Chapman J."/>
            <person name="Putnam N.H."/>
            <person name="Hellsten U."/>
            <person name="Kawashima T."/>
            <person name="Kuo A."/>
            <person name="Mitros T."/>
            <person name="Salamov A."/>
            <person name="Carpenter M.L."/>
            <person name="Signorovitch A.Y."/>
            <person name="Moreno M.A."/>
            <person name="Kamm K."/>
            <person name="Grimwood J."/>
            <person name="Schmutz J."/>
            <person name="Shapiro H."/>
            <person name="Grigoriev I.V."/>
            <person name="Buss L.W."/>
            <person name="Schierwater B."/>
            <person name="Dellaporta S.L."/>
            <person name="Rokhsar D.S."/>
        </authorList>
    </citation>
    <scope>NUCLEOTIDE SEQUENCE [LARGE SCALE GENOMIC DNA]</scope>
    <source>
        <strain evidence="1 2">Grell-BS-1999</strain>
    </source>
</reference>
<dbReference type="GeneID" id="6749884"/>
<evidence type="ECO:0000313" key="2">
    <source>
        <dbReference type="Proteomes" id="UP000009022"/>
    </source>
</evidence>
<dbReference type="InParanoid" id="B3RL13"/>
<evidence type="ECO:0000313" key="1">
    <source>
        <dbReference type="EMBL" id="EDV28683.1"/>
    </source>
</evidence>
<proteinExistence type="predicted"/>
<accession>B3RL13</accession>